<name>A0A6P1V9M7_9ENTR</name>
<dbReference type="Pfam" id="PF06586">
    <property type="entry name" value="TraK_N"/>
    <property type="match status" value="1"/>
</dbReference>
<dbReference type="InterPro" id="IPR010563">
    <property type="entry name" value="TraK_N"/>
</dbReference>
<evidence type="ECO:0000259" key="2">
    <source>
        <dbReference type="Pfam" id="PF06586"/>
    </source>
</evidence>
<geneLocation type="plasmid" evidence="4">
    <name>unnamed2</name>
</geneLocation>
<feature type="signal peptide" evidence="1">
    <location>
        <begin position="1"/>
        <end position="25"/>
    </location>
</feature>
<dbReference type="InterPro" id="IPR055397">
    <property type="entry name" value="TraK_C"/>
</dbReference>
<evidence type="ECO:0008006" key="6">
    <source>
        <dbReference type="Google" id="ProtNLM"/>
    </source>
</evidence>
<proteinExistence type="predicted"/>
<feature type="chain" id="PRO_5027114088" description="Type-F conjugative transfer system secretin TraK" evidence="1">
    <location>
        <begin position="26"/>
        <end position="241"/>
    </location>
</feature>
<keyword evidence="4" id="KW-0614">Plasmid</keyword>
<evidence type="ECO:0000313" key="4">
    <source>
        <dbReference type="EMBL" id="QHS50026.1"/>
    </source>
</evidence>
<keyword evidence="1" id="KW-0732">Signal</keyword>
<evidence type="ECO:0000256" key="1">
    <source>
        <dbReference type="SAM" id="SignalP"/>
    </source>
</evidence>
<sequence>MTTRHNAHWLLAAALTGAVSFTALADGLTGKSGATFRMTLSKENPNLISVKGDPITAITDPNGSLTDQKQTGNGAVTVLAGGEKPFTLVLETRSGNSYLVNVTPRTGMGASYIIHGTEPQTAKATRRWEEKTPYESVLVDIHQAIAGGKSPAGYTLINSEPTPVTWPGIPLALTRVALYAGGNLAIERYTLSNTLHYSVALRERDFAGNGVRSVMFIPQSASLIAGGRMEAVVIRDAESVH</sequence>
<dbReference type="RefSeq" id="WP_162122802.1">
    <property type="nucleotide sequence ID" value="NZ_CP048110.1"/>
</dbReference>
<dbReference type="EMBL" id="CP048110">
    <property type="protein sequence ID" value="QHS50026.1"/>
    <property type="molecule type" value="Genomic_DNA"/>
</dbReference>
<gene>
    <name evidence="4" type="ORF">GW952_30890</name>
</gene>
<reference evidence="4 5" key="1">
    <citation type="submission" date="2020-01" db="EMBL/GenBank/DDBJ databases">
        <title>Bactrocera dorsalis gut bacteria genome.</title>
        <authorList>
            <person name="Zhang H."/>
            <person name="Cai Z."/>
        </authorList>
    </citation>
    <scope>NUCLEOTIDE SEQUENCE [LARGE SCALE GENOMIC DNA]</scope>
    <source>
        <strain evidence="4 5">BD177</strain>
        <plasmid evidence="4 5">unnamed2</plasmid>
    </source>
</reference>
<protein>
    <recommendedName>
        <fullName evidence="6">Type-F conjugative transfer system secretin TraK</fullName>
    </recommendedName>
</protein>
<feature type="domain" description="TraK N-terminal" evidence="2">
    <location>
        <begin position="33"/>
        <end position="111"/>
    </location>
</feature>
<accession>A0A6P1V9M7</accession>
<evidence type="ECO:0000313" key="5">
    <source>
        <dbReference type="Proteomes" id="UP000464389"/>
    </source>
</evidence>
<dbReference type="Proteomes" id="UP000464389">
    <property type="component" value="Plasmid unnamed2"/>
</dbReference>
<organism evidence="4 5">
    <name type="scientific">Klebsiella michiganensis</name>
    <dbReference type="NCBI Taxonomy" id="1134687"/>
    <lineage>
        <taxon>Bacteria</taxon>
        <taxon>Pseudomonadati</taxon>
        <taxon>Pseudomonadota</taxon>
        <taxon>Gammaproteobacteria</taxon>
        <taxon>Enterobacterales</taxon>
        <taxon>Enterobacteriaceae</taxon>
        <taxon>Klebsiella/Raoultella group</taxon>
        <taxon>Klebsiella</taxon>
    </lineage>
</organism>
<feature type="domain" description="TraK C-terminal" evidence="3">
    <location>
        <begin position="127"/>
        <end position="235"/>
    </location>
</feature>
<dbReference type="Pfam" id="PF23536">
    <property type="entry name" value="TraK_C"/>
    <property type="match status" value="1"/>
</dbReference>
<evidence type="ECO:0000259" key="3">
    <source>
        <dbReference type="Pfam" id="PF23536"/>
    </source>
</evidence>
<dbReference type="AlphaFoldDB" id="A0A6P1V9M7"/>